<sequence>SHQLAILALQRTGSYRCSVKPASRITILPRIPRDSQLSLKSRGSLLAWKGQAGDLPQRIRPLKPDQMFYNPKYPTWVTSLRYQARRITALLPSYINNMNTFPKIPMWD</sequence>
<protein>
    <submittedName>
        <fullName evidence="1">Uncharacterized protein</fullName>
    </submittedName>
</protein>
<name>A0A7J8PUX7_GOSRA</name>
<comment type="caution">
    <text evidence="1">The sequence shown here is derived from an EMBL/GenBank/DDBJ whole genome shotgun (WGS) entry which is preliminary data.</text>
</comment>
<accession>A0A7J8PUX7</accession>
<reference evidence="1 2" key="1">
    <citation type="journal article" date="2019" name="Genome Biol. Evol.">
        <title>Insights into the evolution of the New World diploid cottons (Gossypium, subgenus Houzingenia) based on genome sequencing.</title>
        <authorList>
            <person name="Grover C.E."/>
            <person name="Arick M.A. 2nd"/>
            <person name="Thrash A."/>
            <person name="Conover J.L."/>
            <person name="Sanders W.S."/>
            <person name="Peterson D.G."/>
            <person name="Frelichowski J.E."/>
            <person name="Scheffler J.A."/>
            <person name="Scheffler B.E."/>
            <person name="Wendel J.F."/>
        </authorList>
    </citation>
    <scope>NUCLEOTIDE SEQUENCE [LARGE SCALE GENOMIC DNA]</scope>
    <source>
        <strain evidence="1">8</strain>
        <tissue evidence="1">Leaf</tissue>
    </source>
</reference>
<dbReference type="Proteomes" id="UP000593578">
    <property type="component" value="Unassembled WGS sequence"/>
</dbReference>
<feature type="non-terminal residue" evidence="1">
    <location>
        <position position="1"/>
    </location>
</feature>
<dbReference type="EMBL" id="JABEZZ010000008">
    <property type="protein sequence ID" value="MBA0592998.1"/>
    <property type="molecule type" value="Genomic_DNA"/>
</dbReference>
<dbReference type="AlphaFoldDB" id="A0A7J8PUX7"/>
<proteinExistence type="predicted"/>
<gene>
    <name evidence="1" type="ORF">Gorai_009957</name>
</gene>
<dbReference type="AntiFam" id="ANF00039">
    <property type="entry name" value="Antisense to SRP RNA"/>
</dbReference>
<evidence type="ECO:0000313" key="2">
    <source>
        <dbReference type="Proteomes" id="UP000593578"/>
    </source>
</evidence>
<organism evidence="1 2">
    <name type="scientific">Gossypium raimondii</name>
    <name type="common">Peruvian cotton</name>
    <name type="synonym">Gossypium klotzschianum subsp. raimondii</name>
    <dbReference type="NCBI Taxonomy" id="29730"/>
    <lineage>
        <taxon>Eukaryota</taxon>
        <taxon>Viridiplantae</taxon>
        <taxon>Streptophyta</taxon>
        <taxon>Embryophyta</taxon>
        <taxon>Tracheophyta</taxon>
        <taxon>Spermatophyta</taxon>
        <taxon>Magnoliopsida</taxon>
        <taxon>eudicotyledons</taxon>
        <taxon>Gunneridae</taxon>
        <taxon>Pentapetalae</taxon>
        <taxon>rosids</taxon>
        <taxon>malvids</taxon>
        <taxon>Malvales</taxon>
        <taxon>Malvaceae</taxon>
        <taxon>Malvoideae</taxon>
        <taxon>Gossypium</taxon>
    </lineage>
</organism>
<evidence type="ECO:0000313" key="1">
    <source>
        <dbReference type="EMBL" id="MBA0592998.1"/>
    </source>
</evidence>